<dbReference type="EMBL" id="CM004470">
    <property type="protein sequence ID" value="OCT88014.1"/>
    <property type="molecule type" value="Genomic_DNA"/>
</dbReference>
<sequence length="98" mass="11226">MPRSPCVCRGESDPTRQCYGGCWELRPSIKIPARNQHGDPPSISKYMPIRTSLATVSRWWKNKLQILPPGVGGKLGRRYDLQETNPITHYFAFHPDNF</sequence>
<proteinExistence type="predicted"/>
<accession>A0A974D9J9</accession>
<gene>
    <name evidence="1" type="ORF">XELAEV_18016643mg</name>
</gene>
<organism evidence="1 2">
    <name type="scientific">Xenopus laevis</name>
    <name type="common">African clawed frog</name>
    <dbReference type="NCBI Taxonomy" id="8355"/>
    <lineage>
        <taxon>Eukaryota</taxon>
        <taxon>Metazoa</taxon>
        <taxon>Chordata</taxon>
        <taxon>Craniata</taxon>
        <taxon>Vertebrata</taxon>
        <taxon>Euteleostomi</taxon>
        <taxon>Amphibia</taxon>
        <taxon>Batrachia</taxon>
        <taxon>Anura</taxon>
        <taxon>Pipoidea</taxon>
        <taxon>Pipidae</taxon>
        <taxon>Xenopodinae</taxon>
        <taxon>Xenopus</taxon>
        <taxon>Xenopus</taxon>
    </lineage>
</organism>
<reference evidence="2" key="1">
    <citation type="journal article" date="2016" name="Nature">
        <title>Genome evolution in the allotetraploid frog Xenopus laevis.</title>
        <authorList>
            <person name="Session A.M."/>
            <person name="Uno Y."/>
            <person name="Kwon T."/>
            <person name="Chapman J.A."/>
            <person name="Toyoda A."/>
            <person name="Takahashi S."/>
            <person name="Fukui A."/>
            <person name="Hikosaka A."/>
            <person name="Suzuki A."/>
            <person name="Kondo M."/>
            <person name="van Heeringen S.J."/>
            <person name="Quigley I."/>
            <person name="Heinz S."/>
            <person name="Ogino H."/>
            <person name="Ochi H."/>
            <person name="Hellsten U."/>
            <person name="Lyons J.B."/>
            <person name="Simakov O."/>
            <person name="Putnam N."/>
            <person name="Stites J."/>
            <person name="Kuroki Y."/>
            <person name="Tanaka T."/>
            <person name="Michiue T."/>
            <person name="Watanabe M."/>
            <person name="Bogdanovic O."/>
            <person name="Lister R."/>
            <person name="Georgiou G."/>
            <person name="Paranjpe S.S."/>
            <person name="van Kruijsbergen I."/>
            <person name="Shu S."/>
            <person name="Carlson J."/>
            <person name="Kinoshita T."/>
            <person name="Ohta Y."/>
            <person name="Mawaribuchi S."/>
            <person name="Jenkins J."/>
            <person name="Grimwood J."/>
            <person name="Schmutz J."/>
            <person name="Mitros T."/>
            <person name="Mozaffari S.V."/>
            <person name="Suzuki Y."/>
            <person name="Haramoto Y."/>
            <person name="Yamamoto T.S."/>
            <person name="Takagi C."/>
            <person name="Heald R."/>
            <person name="Miller K."/>
            <person name="Haudenschild C."/>
            <person name="Kitzman J."/>
            <person name="Nakayama T."/>
            <person name="Izutsu Y."/>
            <person name="Robert J."/>
            <person name="Fortriede J."/>
            <person name="Burns K."/>
            <person name="Lotay V."/>
            <person name="Karimi K."/>
            <person name="Yasuoka Y."/>
            <person name="Dichmann D.S."/>
            <person name="Flajnik M.F."/>
            <person name="Houston D.W."/>
            <person name="Shendure J."/>
            <person name="DuPasquier L."/>
            <person name="Vize P.D."/>
            <person name="Zorn A.M."/>
            <person name="Ito M."/>
            <person name="Marcotte E.M."/>
            <person name="Wallingford J.B."/>
            <person name="Ito Y."/>
            <person name="Asashima M."/>
            <person name="Ueno N."/>
            <person name="Matsuda Y."/>
            <person name="Veenstra G.J."/>
            <person name="Fujiyama A."/>
            <person name="Harland R.M."/>
            <person name="Taira M."/>
            <person name="Rokhsar D.S."/>
        </authorList>
    </citation>
    <scope>NUCLEOTIDE SEQUENCE [LARGE SCALE GENOMIC DNA]</scope>
    <source>
        <strain evidence="2">J</strain>
    </source>
</reference>
<evidence type="ECO:0000313" key="1">
    <source>
        <dbReference type="EMBL" id="OCT88014.1"/>
    </source>
</evidence>
<name>A0A974D9J9_XENLA</name>
<protein>
    <submittedName>
        <fullName evidence="1">Uncharacterized protein</fullName>
    </submittedName>
</protein>
<dbReference type="Proteomes" id="UP000694892">
    <property type="component" value="Chromosome 3L"/>
</dbReference>
<evidence type="ECO:0000313" key="2">
    <source>
        <dbReference type="Proteomes" id="UP000694892"/>
    </source>
</evidence>
<dbReference type="AlphaFoldDB" id="A0A974D9J9"/>